<feature type="region of interest" description="Disordered" evidence="1">
    <location>
        <begin position="347"/>
        <end position="369"/>
    </location>
</feature>
<keyword evidence="5" id="KW-1185">Reference proteome</keyword>
<feature type="region of interest" description="Disordered" evidence="1">
    <location>
        <begin position="293"/>
        <end position="314"/>
    </location>
</feature>
<evidence type="ECO:0000313" key="5">
    <source>
        <dbReference type="Proteomes" id="UP001231189"/>
    </source>
</evidence>
<protein>
    <recommendedName>
        <fullName evidence="6">SWIM-type domain-containing protein</fullName>
    </recommendedName>
</protein>
<feature type="compositionally biased region" description="Gly residues" evidence="1">
    <location>
        <begin position="24"/>
        <end position="34"/>
    </location>
</feature>
<dbReference type="Proteomes" id="UP001231189">
    <property type="component" value="Unassembled WGS sequence"/>
</dbReference>
<dbReference type="AlphaFoldDB" id="A0AAD8WH37"/>
<evidence type="ECO:0000256" key="1">
    <source>
        <dbReference type="SAM" id="MobiDB-lite"/>
    </source>
</evidence>
<proteinExistence type="predicted"/>
<evidence type="ECO:0008006" key="6">
    <source>
        <dbReference type="Google" id="ProtNLM"/>
    </source>
</evidence>
<dbReference type="PANTHER" id="PTHR31973:SF187">
    <property type="entry name" value="MUTATOR TRANSPOSASE MUDRA PROTEIN"/>
    <property type="match status" value="1"/>
</dbReference>
<feature type="domain" description="Transposase MuDR plant" evidence="2">
    <location>
        <begin position="385"/>
        <end position="435"/>
    </location>
</feature>
<reference evidence="4" key="1">
    <citation type="submission" date="2023-07" db="EMBL/GenBank/DDBJ databases">
        <title>A chromosome-level genome assembly of Lolium multiflorum.</title>
        <authorList>
            <person name="Chen Y."/>
            <person name="Copetti D."/>
            <person name="Kolliker R."/>
            <person name="Studer B."/>
        </authorList>
    </citation>
    <scope>NUCLEOTIDE SEQUENCE</scope>
    <source>
        <strain evidence="4">02402/16</strain>
        <tissue evidence="4">Leaf</tissue>
    </source>
</reference>
<sequence>MEEPTNPGGGDHDGGEQGWRSGVSSGGEGQAGGGHEVDARSGVEDLEELWPSQASNSAAMLAQIWVDNPESSERFTFSLGGIDLDPEVWEVKIQLDGLDNLERRIARDDITVMNLYAMIETHGFGFSDSMYCRQGEDMVLIENNEQLYHLLEYFEETEVLLPYPVVYDLTPPPIYVVDGEGTVFATQSSYFGTQERRNDEAREIPDLSEATNVDLDFDMGVADFNMMEEMRRKEQAEVAERIEEMRQQRMDPLLHCEGDTDIEDLFVTEEVDVVPLDSVPPIIAPEPVAIVEPEKKKKKKKKKKRKGPTVRSHSSVQIDDILDWKPEAVEDMDAGFVDDMDDDHFEPLTMVPPKGGRKSRAKKRPPRKWYDERRLQPHEQLCLKMCFRDVHQFREALINLHISQSRHYVYHRNSNVIISVQCIQEKCPFYMVASEIKGFRGEDLKKCMDATSYAFHKDEFDIAMDNLKAESEDAWKWLSAIPVHTWARHAFDTSCKTDLVVHNLSEVFNKYILDVRKKPIRTMIEGIKNKMMTMNHEKRVGGTTARWEITPHFSELLEMAKKFSRFCTPRVADIGHWQVTNSKGTATHVVNFEARSCGCRRWDVTGLPCNHASFKPVIYPVPGQHDWTKTDTPDIVPPEFTIHRGSQVHKMSPTVEARLAYEEEQACASQGDEAGSSAAAQAHAPTSRAPAPTAPAARATAPTSPAARAPAPTVAATRPPANEAPTASSTIVPRSHFIPPRPAAPDGQGPGPAYKITRTCGYFNCGYAPDGEEGGSTS</sequence>
<feature type="compositionally biased region" description="Low complexity" evidence="1">
    <location>
        <begin position="668"/>
        <end position="721"/>
    </location>
</feature>
<dbReference type="PANTHER" id="PTHR31973">
    <property type="entry name" value="POLYPROTEIN, PUTATIVE-RELATED"/>
    <property type="match status" value="1"/>
</dbReference>
<name>A0AAD8WH37_LOLMU</name>
<feature type="domain" description="SWIM-type" evidence="3">
    <location>
        <begin position="589"/>
        <end position="612"/>
    </location>
</feature>
<accession>A0AAD8WH37</accession>
<dbReference type="InterPro" id="IPR007527">
    <property type="entry name" value="Znf_SWIM"/>
</dbReference>
<organism evidence="4 5">
    <name type="scientific">Lolium multiflorum</name>
    <name type="common">Italian ryegrass</name>
    <name type="synonym">Lolium perenne subsp. multiflorum</name>
    <dbReference type="NCBI Taxonomy" id="4521"/>
    <lineage>
        <taxon>Eukaryota</taxon>
        <taxon>Viridiplantae</taxon>
        <taxon>Streptophyta</taxon>
        <taxon>Embryophyta</taxon>
        <taxon>Tracheophyta</taxon>
        <taxon>Spermatophyta</taxon>
        <taxon>Magnoliopsida</taxon>
        <taxon>Liliopsida</taxon>
        <taxon>Poales</taxon>
        <taxon>Poaceae</taxon>
        <taxon>BOP clade</taxon>
        <taxon>Pooideae</taxon>
        <taxon>Poodae</taxon>
        <taxon>Poeae</taxon>
        <taxon>Poeae Chloroplast Group 2 (Poeae type)</taxon>
        <taxon>Loliodinae</taxon>
        <taxon>Loliinae</taxon>
        <taxon>Lolium</taxon>
    </lineage>
</organism>
<dbReference type="EMBL" id="JAUUTY010000004">
    <property type="protein sequence ID" value="KAK1653914.1"/>
    <property type="molecule type" value="Genomic_DNA"/>
</dbReference>
<evidence type="ECO:0000259" key="2">
    <source>
        <dbReference type="Pfam" id="PF03108"/>
    </source>
</evidence>
<dbReference type="Pfam" id="PF03108">
    <property type="entry name" value="DBD_Tnp_Mut"/>
    <property type="match status" value="1"/>
</dbReference>
<evidence type="ECO:0000313" key="4">
    <source>
        <dbReference type="EMBL" id="KAK1653914.1"/>
    </source>
</evidence>
<dbReference type="Pfam" id="PF04434">
    <property type="entry name" value="SWIM"/>
    <property type="match status" value="1"/>
</dbReference>
<gene>
    <name evidence="4" type="ORF">QYE76_071719</name>
</gene>
<feature type="region of interest" description="Disordered" evidence="1">
    <location>
        <begin position="664"/>
        <end position="751"/>
    </location>
</feature>
<feature type="compositionally biased region" description="Basic residues" evidence="1">
    <location>
        <begin position="355"/>
        <end position="367"/>
    </location>
</feature>
<dbReference type="GO" id="GO:0008270">
    <property type="term" value="F:zinc ion binding"/>
    <property type="evidence" value="ECO:0007669"/>
    <property type="project" value="InterPro"/>
</dbReference>
<feature type="compositionally biased region" description="Basic residues" evidence="1">
    <location>
        <begin position="296"/>
        <end position="308"/>
    </location>
</feature>
<evidence type="ECO:0000259" key="3">
    <source>
        <dbReference type="Pfam" id="PF04434"/>
    </source>
</evidence>
<comment type="caution">
    <text evidence="4">The sequence shown here is derived from an EMBL/GenBank/DDBJ whole genome shotgun (WGS) entry which is preliminary data.</text>
</comment>
<dbReference type="InterPro" id="IPR004332">
    <property type="entry name" value="Transposase_MuDR"/>
</dbReference>
<feature type="region of interest" description="Disordered" evidence="1">
    <location>
        <begin position="1"/>
        <end position="38"/>
    </location>
</feature>